<dbReference type="GO" id="GO:0006352">
    <property type="term" value="P:DNA-templated transcription initiation"/>
    <property type="evidence" value="ECO:0007669"/>
    <property type="project" value="InterPro"/>
</dbReference>
<proteinExistence type="predicted"/>
<feature type="domain" description="RNA polymerase sigma factor 70 region 4 type 2" evidence="1">
    <location>
        <begin position="36"/>
        <end position="70"/>
    </location>
</feature>
<reference evidence="2 3" key="1">
    <citation type="submission" date="2018-09" db="EMBL/GenBank/DDBJ databases">
        <title>Evolutionary history of phycoerythrin pigmentation in the water bloom-forming cyanobacterium Microcystis aeruginosa.</title>
        <authorList>
            <person name="Tanabe Y."/>
            <person name="Tanabe Y."/>
            <person name="Yamaguchi H."/>
        </authorList>
    </citation>
    <scope>NUCLEOTIDE SEQUENCE [LARGE SCALE GENOMIC DNA]</scope>
    <source>
        <strain evidence="2 3">NIES-2519</strain>
    </source>
</reference>
<sequence>MEKLTSLNQNKLIPAADKYELADWQKEVFFVADKYQLTDQQREVFFRRFIEKKTYLQIAKELETSENACQKCMGEVYKKFNITGETRGKERRLIQAIKSIIVPKLKIGEILEVKNFRLSCELNRLAEAEVTLWNPKTKKQFKGTSVQKGSINALYEALTDSLSQSQTLQLDKAYNFFLHWAGSQDEEINNDKKVPVTAAVIFQYGINFYVGKDRNEDTITAAFNSAVSSVNNLLNKNPIDAEIIAKEVIGTGKIKIYGQARIEIIMKSLTKIFEAKDREPISISAVSSGRLISWWNSELGQIFKQFNKELIDKRKANIKRVFILKDKPSDEIVQIMQSQKQDGINVRYILEEDIPSEWPSLASINLLVCENITTRVQEIPEDGHISWDPYDIRTDQIRFDLIWEKAKDLKENISNPNNPTYSA</sequence>
<comment type="caution">
    <text evidence="2">The sequence shown here is derived from an EMBL/GenBank/DDBJ whole genome shotgun (WGS) entry which is preliminary data.</text>
</comment>
<dbReference type="InterPro" id="IPR036388">
    <property type="entry name" value="WH-like_DNA-bd_sf"/>
</dbReference>
<dbReference type="SUPFAM" id="SSF88659">
    <property type="entry name" value="Sigma3 and sigma4 domains of RNA polymerase sigma factors"/>
    <property type="match status" value="1"/>
</dbReference>
<dbReference type="InterPro" id="IPR013249">
    <property type="entry name" value="RNA_pol_sigma70_r4_t2"/>
</dbReference>
<dbReference type="Proteomes" id="UP000323569">
    <property type="component" value="Unassembled WGS sequence"/>
</dbReference>
<dbReference type="GO" id="GO:0003677">
    <property type="term" value="F:DNA binding"/>
    <property type="evidence" value="ECO:0007669"/>
    <property type="project" value="InterPro"/>
</dbReference>
<evidence type="ECO:0000313" key="2">
    <source>
        <dbReference type="EMBL" id="GCA68984.1"/>
    </source>
</evidence>
<gene>
    <name evidence="2" type="ORF">MiYa_00506</name>
</gene>
<name>A0A5A5R033_MICAE</name>
<dbReference type="Gene3D" id="1.10.10.10">
    <property type="entry name" value="Winged helix-like DNA-binding domain superfamily/Winged helix DNA-binding domain"/>
    <property type="match status" value="1"/>
</dbReference>
<organism evidence="2 3">
    <name type="scientific">Microcystis aeruginosa NIES-2519</name>
    <dbReference type="NCBI Taxonomy" id="2303981"/>
    <lineage>
        <taxon>Bacteria</taxon>
        <taxon>Bacillati</taxon>
        <taxon>Cyanobacteriota</taxon>
        <taxon>Cyanophyceae</taxon>
        <taxon>Oscillatoriophycideae</taxon>
        <taxon>Chroococcales</taxon>
        <taxon>Microcystaceae</taxon>
        <taxon>Microcystis</taxon>
    </lineage>
</organism>
<dbReference type="GO" id="GO:0016987">
    <property type="term" value="F:sigma factor activity"/>
    <property type="evidence" value="ECO:0007669"/>
    <property type="project" value="InterPro"/>
</dbReference>
<dbReference type="AlphaFoldDB" id="A0A5A5R033"/>
<dbReference type="EMBL" id="BHVO01000004">
    <property type="protein sequence ID" value="GCA68984.1"/>
    <property type="molecule type" value="Genomic_DNA"/>
</dbReference>
<evidence type="ECO:0000313" key="3">
    <source>
        <dbReference type="Proteomes" id="UP000323569"/>
    </source>
</evidence>
<dbReference type="Pfam" id="PF08281">
    <property type="entry name" value="Sigma70_r4_2"/>
    <property type="match status" value="1"/>
</dbReference>
<accession>A0A5A5R033</accession>
<dbReference type="InterPro" id="IPR013324">
    <property type="entry name" value="RNA_pol_sigma_r3/r4-like"/>
</dbReference>
<protein>
    <recommendedName>
        <fullName evidence="1">RNA polymerase sigma factor 70 region 4 type 2 domain-containing protein</fullName>
    </recommendedName>
</protein>
<evidence type="ECO:0000259" key="1">
    <source>
        <dbReference type="Pfam" id="PF08281"/>
    </source>
</evidence>
<dbReference type="RefSeq" id="WP_069473770.1">
    <property type="nucleotide sequence ID" value="NZ_BHVO01000004.1"/>
</dbReference>